<comment type="caution">
    <text evidence="1">The sequence shown here is derived from an EMBL/GenBank/DDBJ whole genome shotgun (WGS) entry which is preliminary data.</text>
</comment>
<reference evidence="1" key="1">
    <citation type="submission" date="2024-12" db="EMBL/GenBank/DDBJ databases">
        <authorList>
            <person name="Wu N."/>
        </authorList>
    </citation>
    <scope>NUCLEOTIDE SEQUENCE</scope>
    <source>
        <strain evidence="1">P15</strain>
    </source>
</reference>
<protein>
    <submittedName>
        <fullName evidence="1">Helix-turn-helix domain-containing protein</fullName>
    </submittedName>
</protein>
<accession>A0ACC7P1T8</accession>
<name>A0ACC7P1T8_9BACL</name>
<organism evidence="1 2">
    <name type="scientific">Paenibacillus mesotrionivorans</name>
    <dbReference type="NCBI Taxonomy" id="3160968"/>
    <lineage>
        <taxon>Bacteria</taxon>
        <taxon>Bacillati</taxon>
        <taxon>Bacillota</taxon>
        <taxon>Bacilli</taxon>
        <taxon>Bacillales</taxon>
        <taxon>Paenibacillaceae</taxon>
        <taxon>Paenibacillus</taxon>
    </lineage>
</organism>
<evidence type="ECO:0000313" key="2">
    <source>
        <dbReference type="Proteomes" id="UP001631969"/>
    </source>
</evidence>
<proteinExistence type="predicted"/>
<evidence type="ECO:0000313" key="1">
    <source>
        <dbReference type="EMBL" id="MFM9330923.1"/>
    </source>
</evidence>
<keyword evidence="2" id="KW-1185">Reference proteome</keyword>
<dbReference type="EMBL" id="JBJURJ010000015">
    <property type="protein sequence ID" value="MFM9330923.1"/>
    <property type="molecule type" value="Genomic_DNA"/>
</dbReference>
<gene>
    <name evidence="1" type="ORF">ACI1P1_21765</name>
</gene>
<dbReference type="Proteomes" id="UP001631969">
    <property type="component" value="Unassembled WGS sequence"/>
</dbReference>
<sequence length="780" mass="89233">MKGSQSGLIARIFHKLPLNDHRKFAVFCFAIAALPVIILGIFSYMKSSSIVLDNVSKEKILNMRQLQANMEQLLVTVERSSTHFLRSSTVRTAYYEPLSPGQFDMFNTIKEELNHLQTLDSGISDIALYSKDGNWIINNKGLNRVNEWPGAAPYLELANKALTSEWMVLPASPGSTDAGCESTVQFIHRLPVGAYEQTGLYVVTIPSCNLEKLFALNQQKEFVAVLDQSGQVIASDGNLAEGLISQFRPAITKEKSPDASGQKKVKLDGREYSISYNRSDYNGWVYVSVITLTQLTWQSKEIGWFTFYICLSLLTLFLFISWNGTKRLYLPILNLYQLVSKHSNDPENKRGGELRYIGEQLNRLIYTKSELESKLHNHLEQSRTLFMVRLFQGYLKREEINRHLETFGLRHMPAHGPFAVIALQIKDLDHTRFEEKDRDLLMFAVNNIVGELIPPEKRLYPILLGQAQVTMVLVESMETERFTVEINGIVQSIAAAAEEYLDLSVRIGISSPFEEWSMAPRAFEEGMEALHHGIRNQGEAVLYFRDLGEDHGLHNAFPHEIETRLFDAIKQGDNAAARQGLEEIVGYAFAPPVSYSASQGFSQPFILIRLLIDLLGLMQSFGIKTDRYEGLEQSLFDQLFKLKTMNEATVWFDAAMVQPLVSHIRDRTESRHQQLTQFMLQMVQEQFETELTIDSCAKELHYNANYLNTIFRREMNMPFGAYLAQYRHQMAVKWLAETDMSVKEISERLHYNNSQNFIRSFRKTEGITPGEYRKLRKEQA</sequence>